<dbReference type="Gene3D" id="3.10.450.50">
    <property type="match status" value="1"/>
</dbReference>
<dbReference type="Proteomes" id="UP000256774">
    <property type="component" value="Unassembled WGS sequence"/>
</dbReference>
<dbReference type="RefSeq" id="WP_116208210.1">
    <property type="nucleotide sequence ID" value="NZ_QUNR01000003.1"/>
</dbReference>
<dbReference type="InterPro" id="IPR032710">
    <property type="entry name" value="NTF2-like_dom_sf"/>
</dbReference>
<comment type="caution">
    <text evidence="2">The sequence shown here is derived from an EMBL/GenBank/DDBJ whole genome shotgun (WGS) entry which is preliminary data.</text>
</comment>
<evidence type="ECO:0000313" key="3">
    <source>
        <dbReference type="Proteomes" id="UP000256774"/>
    </source>
</evidence>
<sequence>MSCPCGSSVALDQCCAPIIAGTTPAPSAEAMMRARYTAYTQHNIDFIMASTHPDGRADSDIDAMRAWAEGADWQGLEIVQVEAGGDQDRKGLVEFKAHYQVGGVKHHHHEVSGFVQTDAGWQFRDGEVLHSGPSEKPKPVVNELKVGRNDPCHCGSGKKFKKCHGA</sequence>
<dbReference type="PANTHER" id="PTHR33747">
    <property type="entry name" value="UPF0225 PROTEIN SCO1677"/>
    <property type="match status" value="1"/>
</dbReference>
<gene>
    <name evidence="2" type="ORF">DFR26_1362</name>
</gene>
<feature type="domain" description="YchJ-like middle NTF2-like" evidence="1">
    <location>
        <begin position="27"/>
        <end position="126"/>
    </location>
</feature>
<accession>A0A3E0H2J8</accession>
<evidence type="ECO:0000313" key="2">
    <source>
        <dbReference type="EMBL" id="REH37587.1"/>
    </source>
</evidence>
<protein>
    <submittedName>
        <fullName evidence="2">SEC-C motif-containing protein</fullName>
    </submittedName>
</protein>
<dbReference type="InterPro" id="IPR004027">
    <property type="entry name" value="SEC_C_motif"/>
</dbReference>
<dbReference type="EMBL" id="QUNR01000003">
    <property type="protein sequence ID" value="REH37587.1"/>
    <property type="molecule type" value="Genomic_DNA"/>
</dbReference>
<dbReference type="AlphaFoldDB" id="A0A3E0H2J8"/>
<organism evidence="2 3">
    <name type="scientific">Paraperlucidibaca baekdonensis</name>
    <dbReference type="NCBI Taxonomy" id="748120"/>
    <lineage>
        <taxon>Bacteria</taxon>
        <taxon>Pseudomonadati</taxon>
        <taxon>Pseudomonadota</taxon>
        <taxon>Gammaproteobacteria</taxon>
        <taxon>Moraxellales</taxon>
        <taxon>Moraxellaceae</taxon>
        <taxon>Paraperlucidibaca</taxon>
    </lineage>
</organism>
<dbReference type="SUPFAM" id="SSF54427">
    <property type="entry name" value="NTF2-like"/>
    <property type="match status" value="1"/>
</dbReference>
<dbReference type="Pfam" id="PF02810">
    <property type="entry name" value="SEC-C"/>
    <property type="match status" value="1"/>
</dbReference>
<dbReference type="PANTHER" id="PTHR33747:SF1">
    <property type="entry name" value="ADENYLATE CYCLASE-ASSOCIATED CAP C-TERMINAL DOMAIN-CONTAINING PROTEIN"/>
    <property type="match status" value="1"/>
</dbReference>
<dbReference type="Pfam" id="PF17775">
    <property type="entry name" value="YchJ_M-like"/>
    <property type="match status" value="1"/>
</dbReference>
<reference evidence="2 3" key="1">
    <citation type="submission" date="2018-08" db="EMBL/GenBank/DDBJ databases">
        <title>Genomic Encyclopedia of Type Strains, Phase IV (KMG-IV): sequencing the most valuable type-strain genomes for metagenomic binning, comparative biology and taxonomic classification.</title>
        <authorList>
            <person name="Goeker M."/>
        </authorList>
    </citation>
    <scope>NUCLEOTIDE SEQUENCE [LARGE SCALE GENOMIC DNA]</scope>
    <source>
        <strain evidence="2 3">DSM 26022</strain>
    </source>
</reference>
<proteinExistence type="predicted"/>
<name>A0A3E0H2J8_9GAMM</name>
<dbReference type="SUPFAM" id="SSF103642">
    <property type="entry name" value="Sec-C motif"/>
    <property type="match status" value="1"/>
</dbReference>
<dbReference type="OrthoDB" id="21421at2"/>
<keyword evidence="3" id="KW-1185">Reference proteome</keyword>
<evidence type="ECO:0000259" key="1">
    <source>
        <dbReference type="Pfam" id="PF17775"/>
    </source>
</evidence>
<dbReference type="InterPro" id="IPR048469">
    <property type="entry name" value="YchJ-like_M"/>
</dbReference>